<evidence type="ECO:0000313" key="2">
    <source>
        <dbReference type="Proteomes" id="UP000192276"/>
    </source>
</evidence>
<dbReference type="AlphaFoldDB" id="A0A1V9FHC9"/>
<comment type="caution">
    <text evidence="1">The sequence shown here is derived from an EMBL/GenBank/DDBJ whole genome shotgun (WGS) entry which is preliminary data.</text>
</comment>
<protein>
    <submittedName>
        <fullName evidence="1">Uncharacterized protein</fullName>
    </submittedName>
</protein>
<dbReference type="OrthoDB" id="671148at2"/>
<proteinExistence type="predicted"/>
<dbReference type="RefSeq" id="WP_081167202.1">
    <property type="nucleotide sequence ID" value="NZ_LWBP01000191.1"/>
</dbReference>
<name>A0A1V9FHC9_9BACT</name>
<dbReference type="EMBL" id="LWBP01000191">
    <property type="protein sequence ID" value="OQP57606.1"/>
    <property type="molecule type" value="Genomic_DNA"/>
</dbReference>
<evidence type="ECO:0000313" key="1">
    <source>
        <dbReference type="EMBL" id="OQP57606.1"/>
    </source>
</evidence>
<dbReference type="Proteomes" id="UP000192276">
    <property type="component" value="Unassembled WGS sequence"/>
</dbReference>
<organism evidence="1 2">
    <name type="scientific">Niastella populi</name>
    <dbReference type="NCBI Taxonomy" id="550983"/>
    <lineage>
        <taxon>Bacteria</taxon>
        <taxon>Pseudomonadati</taxon>
        <taxon>Bacteroidota</taxon>
        <taxon>Chitinophagia</taxon>
        <taxon>Chitinophagales</taxon>
        <taxon>Chitinophagaceae</taxon>
        <taxon>Niastella</taxon>
    </lineage>
</organism>
<sequence length="189" mass="21644">MNAVCERKVLDVELVKADPLDTIAGVFDSIDFDYFRANCNRWFHAVIINQSHVYDEEDRRTGLQTLFVDLELLLEAIYVIHINASGANVTRRPVKYDKVYLLTHEQADNPNDVLCSFFKKFSMPYIRQELKDWLQAGIDIDASDPVQLKAIKVLLTFNDLECLLEAAYQYCKYGISGIGKRAKNSLAML</sequence>
<gene>
    <name evidence="1" type="ORF">A4R26_24085</name>
</gene>
<reference evidence="2" key="1">
    <citation type="submission" date="2016-04" db="EMBL/GenBank/DDBJ databases">
        <authorList>
            <person name="Chen L."/>
            <person name="Zhuang W."/>
            <person name="Wang G."/>
        </authorList>
    </citation>
    <scope>NUCLEOTIDE SEQUENCE [LARGE SCALE GENOMIC DNA]</scope>
    <source>
        <strain evidence="2">208</strain>
    </source>
</reference>
<keyword evidence="2" id="KW-1185">Reference proteome</keyword>
<accession>A0A1V9FHC9</accession>